<accession>A0A6J7D5Q4</accession>
<dbReference type="PANTHER" id="PTHR30606:SF10">
    <property type="entry name" value="PHOSPHATIDYLINOSITOL MANNOSIDE ACYLTRANSFERASE"/>
    <property type="match status" value="1"/>
</dbReference>
<keyword evidence="3" id="KW-0997">Cell inner membrane</keyword>
<keyword evidence="2" id="KW-1003">Cell membrane</keyword>
<comment type="subcellular location">
    <subcellularLocation>
        <location evidence="1">Cell inner membrane</location>
    </subcellularLocation>
</comment>
<evidence type="ECO:0000313" key="7">
    <source>
        <dbReference type="EMBL" id="CAB4728108.1"/>
    </source>
</evidence>
<dbReference type="EMBL" id="CAEZYY010000002">
    <property type="protein sequence ID" value="CAB4740199.1"/>
    <property type="molecule type" value="Genomic_DNA"/>
</dbReference>
<protein>
    <submittedName>
        <fullName evidence="9">Unannotated protein</fullName>
    </submittedName>
</protein>
<gene>
    <name evidence="7" type="ORF">UFOPK2602_02178</name>
    <name evidence="8" type="ORF">UFOPK2806_00319</name>
    <name evidence="9" type="ORF">UFOPK3417_00300</name>
    <name evidence="10" type="ORF">UFOPK4306_00230</name>
</gene>
<keyword evidence="4" id="KW-0808">Transferase</keyword>
<dbReference type="EMBL" id="CAFBQP010000006">
    <property type="protein sequence ID" value="CAB5053447.1"/>
    <property type="molecule type" value="Genomic_DNA"/>
</dbReference>
<keyword evidence="5" id="KW-0472">Membrane</keyword>
<evidence type="ECO:0000256" key="2">
    <source>
        <dbReference type="ARBA" id="ARBA00022475"/>
    </source>
</evidence>
<dbReference type="AlphaFoldDB" id="A0A6J7D5Q4"/>
<evidence type="ECO:0000313" key="8">
    <source>
        <dbReference type="EMBL" id="CAB4740199.1"/>
    </source>
</evidence>
<dbReference type="GO" id="GO:0008610">
    <property type="term" value="P:lipid biosynthetic process"/>
    <property type="evidence" value="ECO:0007669"/>
    <property type="project" value="UniProtKB-ARBA"/>
</dbReference>
<evidence type="ECO:0000256" key="3">
    <source>
        <dbReference type="ARBA" id="ARBA00022519"/>
    </source>
</evidence>
<sequence>MAREQGLLGETLTAARYRLAAVAANALPGPVAQNLCRFAGTGLALAFRDRRLIVERHLRRVNPLYTEQELEEAVQGAFDSYGRYWMESFRLPHLSDRAVERGFTMVGYENVVEGLERGKGVILALPHLGGWEWAGRWLALQGQRLTVVVEQLENKELFEWFRKLRSDLGMTVVPVGPSAAAAVARALKANEVVCLLCDRDIQGGGVHVEFFGERTTLPAGPAMLSLRTGAPIVPAAVYFERRYNGHHALVRPAVPAERSGAGLRDDVQRVTQELARELEVLIRRAPEQWHLFQPNWPSDPGYGE</sequence>
<keyword evidence="6" id="KW-0012">Acyltransferase</keyword>
<dbReference type="PANTHER" id="PTHR30606">
    <property type="entry name" value="LIPID A BIOSYNTHESIS LAUROYL ACYLTRANSFERASE"/>
    <property type="match status" value="1"/>
</dbReference>
<dbReference type="EMBL" id="CAFBLR010000014">
    <property type="protein sequence ID" value="CAB4862403.1"/>
    <property type="molecule type" value="Genomic_DNA"/>
</dbReference>
<organism evidence="9">
    <name type="scientific">freshwater metagenome</name>
    <dbReference type="NCBI Taxonomy" id="449393"/>
    <lineage>
        <taxon>unclassified sequences</taxon>
        <taxon>metagenomes</taxon>
        <taxon>ecological metagenomes</taxon>
    </lineage>
</organism>
<name>A0A6J7D5Q4_9ZZZZ</name>
<evidence type="ECO:0000313" key="9">
    <source>
        <dbReference type="EMBL" id="CAB4862403.1"/>
    </source>
</evidence>
<dbReference type="Pfam" id="PF03279">
    <property type="entry name" value="Lip_A_acyltrans"/>
    <property type="match status" value="1"/>
</dbReference>
<evidence type="ECO:0000256" key="1">
    <source>
        <dbReference type="ARBA" id="ARBA00004533"/>
    </source>
</evidence>
<dbReference type="GO" id="GO:1901137">
    <property type="term" value="P:carbohydrate derivative biosynthetic process"/>
    <property type="evidence" value="ECO:0007669"/>
    <property type="project" value="UniProtKB-ARBA"/>
</dbReference>
<dbReference type="InterPro" id="IPR004960">
    <property type="entry name" value="LipA_acyltrans"/>
</dbReference>
<dbReference type="GO" id="GO:0005886">
    <property type="term" value="C:plasma membrane"/>
    <property type="evidence" value="ECO:0007669"/>
    <property type="project" value="UniProtKB-SubCell"/>
</dbReference>
<dbReference type="CDD" id="cd07984">
    <property type="entry name" value="LPLAT_LABLAT-like"/>
    <property type="match status" value="1"/>
</dbReference>
<evidence type="ECO:0000256" key="4">
    <source>
        <dbReference type="ARBA" id="ARBA00022679"/>
    </source>
</evidence>
<dbReference type="EMBL" id="CAEZXX010000208">
    <property type="protein sequence ID" value="CAB4728108.1"/>
    <property type="molecule type" value="Genomic_DNA"/>
</dbReference>
<evidence type="ECO:0000256" key="5">
    <source>
        <dbReference type="ARBA" id="ARBA00023136"/>
    </source>
</evidence>
<evidence type="ECO:0000256" key="6">
    <source>
        <dbReference type="ARBA" id="ARBA00023315"/>
    </source>
</evidence>
<dbReference type="GO" id="GO:0016746">
    <property type="term" value="F:acyltransferase activity"/>
    <property type="evidence" value="ECO:0007669"/>
    <property type="project" value="UniProtKB-KW"/>
</dbReference>
<dbReference type="NCBIfam" id="NF005919">
    <property type="entry name" value="PRK07920.1"/>
    <property type="match status" value="1"/>
</dbReference>
<reference evidence="9" key="1">
    <citation type="submission" date="2020-05" db="EMBL/GenBank/DDBJ databases">
        <authorList>
            <person name="Chiriac C."/>
            <person name="Salcher M."/>
            <person name="Ghai R."/>
            <person name="Kavagutti S V."/>
        </authorList>
    </citation>
    <scope>NUCLEOTIDE SEQUENCE</scope>
</reference>
<proteinExistence type="predicted"/>
<evidence type="ECO:0000313" key="10">
    <source>
        <dbReference type="EMBL" id="CAB5053447.1"/>
    </source>
</evidence>